<organism evidence="1 2">
    <name type="scientific">Mesorhizobium zhangyense</name>
    <dbReference type="NCBI Taxonomy" id="1776730"/>
    <lineage>
        <taxon>Bacteria</taxon>
        <taxon>Pseudomonadati</taxon>
        <taxon>Pseudomonadota</taxon>
        <taxon>Alphaproteobacteria</taxon>
        <taxon>Hyphomicrobiales</taxon>
        <taxon>Phyllobacteriaceae</taxon>
        <taxon>Mesorhizobium</taxon>
    </lineage>
</organism>
<dbReference type="Pfam" id="PF13481">
    <property type="entry name" value="AAA_25"/>
    <property type="match status" value="1"/>
</dbReference>
<comment type="caution">
    <text evidence="1">The sequence shown here is derived from an EMBL/GenBank/DDBJ whole genome shotgun (WGS) entry which is preliminary data.</text>
</comment>
<sequence length="458" mass="50137">MGRTVDVAHHWRRLFVTRFLNLPHIIWSRPLAPLPKTQPEEESAYVPGDRVVHDKWGSGTVSLSEGVSVSVSFDAGGNRTILAGYLRSGSPKADNDNENPTNFLPYLCPAEWQDVPVPAREWWSEGLVPMRQVTILNGDGGVGKSLAALQLAAAGALQCDTLGLRPMAGRVLYVGAEDEAEEFHRRLADIVNMHHRQMSDLTDFRLLPLADRDALLAVPEKDGTMRPTPLWLTVAVDARAFLPKLIVLDTSADLFGGDEIKRNQVRQFISMLRKLAIEIDCAIILLSHPSVSGMQTGTGSSGSTAWNNSARSRLYLTRPEGKDEDPDARILRTMKANYGKVGAELRLRWQDGAFVLDDGRPSAIAGLLHKHAEKTYIAVLSKLNRQGQRLSPNPSATYAPKVIATHPDAKGVSKKDLAAAQQRLLDAGTIRIVSEGPPSRQYNRLLVASETYGGVPSN</sequence>
<dbReference type="Proteomes" id="UP000481252">
    <property type="component" value="Unassembled WGS sequence"/>
</dbReference>
<dbReference type="AlphaFoldDB" id="A0A7C9VFH3"/>
<dbReference type="EMBL" id="JAAKZG010000009">
    <property type="protein sequence ID" value="NGN43490.1"/>
    <property type="molecule type" value="Genomic_DNA"/>
</dbReference>
<dbReference type="SUPFAM" id="SSF52540">
    <property type="entry name" value="P-loop containing nucleoside triphosphate hydrolases"/>
    <property type="match status" value="1"/>
</dbReference>
<evidence type="ECO:0000313" key="2">
    <source>
        <dbReference type="Proteomes" id="UP000481252"/>
    </source>
</evidence>
<protein>
    <submittedName>
        <fullName evidence="1">AAA family ATPase</fullName>
    </submittedName>
</protein>
<accession>A0A7C9VFH3</accession>
<evidence type="ECO:0000313" key="1">
    <source>
        <dbReference type="EMBL" id="NGN43490.1"/>
    </source>
</evidence>
<reference evidence="1 2" key="1">
    <citation type="submission" date="2020-02" db="EMBL/GenBank/DDBJ databases">
        <title>Genome sequence of the type strain CGMCC 1.15528 of Mesorhizobium zhangyense.</title>
        <authorList>
            <person name="Gao J."/>
            <person name="Sun J."/>
        </authorList>
    </citation>
    <scope>NUCLEOTIDE SEQUENCE [LARGE SCALE GENOMIC DNA]</scope>
    <source>
        <strain evidence="1 2">CGMCC 1.15528</strain>
    </source>
</reference>
<proteinExistence type="predicted"/>
<dbReference type="InterPro" id="IPR027417">
    <property type="entry name" value="P-loop_NTPase"/>
</dbReference>
<name>A0A7C9VFH3_9HYPH</name>
<gene>
    <name evidence="1" type="ORF">G6N74_20675</name>
</gene>
<keyword evidence="2" id="KW-1185">Reference proteome</keyword>
<dbReference type="Gene3D" id="3.40.50.300">
    <property type="entry name" value="P-loop containing nucleotide triphosphate hydrolases"/>
    <property type="match status" value="1"/>
</dbReference>